<evidence type="ECO:0000256" key="9">
    <source>
        <dbReference type="ARBA" id="ARBA00029902"/>
    </source>
</evidence>
<dbReference type="InterPro" id="IPR042176">
    <property type="entry name" value="Pantoate_ligase_C"/>
</dbReference>
<dbReference type="UniPathway" id="UPA00028">
    <property type="reaction ID" value="UER00005"/>
</dbReference>
<sequence>MEDEDPTIMTEKGVMRNWTRSMRAQGHCIGFVPTMGYLHQGHVSLIEEAHKHADHIVVIIRNSKTLPGGVDVVFNPDNLYAYGNSSLGFERNREMTDSIRNEIILNKMGVASVKAKMRKARLRWFDHVMRRGTDALVRKCERLAKDEFNRGKGRPKKYWREVIRHDMEQLQFIEDITLDRKVQDLDFGIKVIGSEIVREQDGLAMSSRNVKLSPENRQRALSISRALSRAKFDAENGQLNCEELMNAAIPKIHEAGGRVDYAEIVEQESLEPVETINKPIVFCVAAWFGNVRLVDNMEIDIN</sequence>
<comment type="caution">
    <text evidence="12">The sequence shown here is derived from an EMBL/GenBank/DDBJ whole genome shotgun (WGS) entry which is preliminary data.</text>
</comment>
<dbReference type="PANTHER" id="PTHR21299:SF1">
    <property type="entry name" value="PANTOATE--BETA-ALANINE LIGASE"/>
    <property type="match status" value="1"/>
</dbReference>
<keyword evidence="13" id="KW-1185">Reference proteome</keyword>
<evidence type="ECO:0000256" key="8">
    <source>
        <dbReference type="ARBA" id="ARBA00022840"/>
    </source>
</evidence>
<evidence type="ECO:0000256" key="6">
    <source>
        <dbReference type="ARBA" id="ARBA00022655"/>
    </source>
</evidence>
<name>A0A2G2VZF5_CAPBA</name>
<dbReference type="AlphaFoldDB" id="A0A2G2VZF5"/>
<dbReference type="InterPro" id="IPR004821">
    <property type="entry name" value="Cyt_trans-like"/>
</dbReference>
<accession>A0A2G2VZF5</accession>
<evidence type="ECO:0000256" key="2">
    <source>
        <dbReference type="ARBA" id="ARBA00009256"/>
    </source>
</evidence>
<dbReference type="Gene3D" id="3.40.50.620">
    <property type="entry name" value="HUPs"/>
    <property type="match status" value="1"/>
</dbReference>
<evidence type="ECO:0000256" key="7">
    <source>
        <dbReference type="ARBA" id="ARBA00022741"/>
    </source>
</evidence>
<organism evidence="12 13">
    <name type="scientific">Capsicum baccatum</name>
    <name type="common">Peruvian pepper</name>
    <dbReference type="NCBI Taxonomy" id="33114"/>
    <lineage>
        <taxon>Eukaryota</taxon>
        <taxon>Viridiplantae</taxon>
        <taxon>Streptophyta</taxon>
        <taxon>Embryophyta</taxon>
        <taxon>Tracheophyta</taxon>
        <taxon>Spermatophyta</taxon>
        <taxon>Magnoliopsida</taxon>
        <taxon>eudicotyledons</taxon>
        <taxon>Gunneridae</taxon>
        <taxon>Pentapetalae</taxon>
        <taxon>asterids</taxon>
        <taxon>lamiids</taxon>
        <taxon>Solanales</taxon>
        <taxon>Solanaceae</taxon>
        <taxon>Solanoideae</taxon>
        <taxon>Capsiceae</taxon>
        <taxon>Capsicum</taxon>
    </lineage>
</organism>
<comment type="catalytic activity">
    <reaction evidence="11">
        <text>(R)-pantoate + beta-alanine + ATP = (R)-pantothenate + AMP + diphosphate + H(+)</text>
        <dbReference type="Rhea" id="RHEA:10912"/>
        <dbReference type="ChEBI" id="CHEBI:15378"/>
        <dbReference type="ChEBI" id="CHEBI:15980"/>
        <dbReference type="ChEBI" id="CHEBI:29032"/>
        <dbReference type="ChEBI" id="CHEBI:30616"/>
        <dbReference type="ChEBI" id="CHEBI:33019"/>
        <dbReference type="ChEBI" id="CHEBI:57966"/>
        <dbReference type="ChEBI" id="CHEBI:456215"/>
        <dbReference type="EC" id="6.3.2.1"/>
    </reaction>
</comment>
<dbReference type="OrthoDB" id="2020436at2759"/>
<dbReference type="PANTHER" id="PTHR21299">
    <property type="entry name" value="CYTIDYLATE KINASE/PANTOATE-BETA-ALANINE LIGASE"/>
    <property type="match status" value="1"/>
</dbReference>
<keyword evidence="5" id="KW-0436">Ligase</keyword>
<protein>
    <recommendedName>
        <fullName evidence="4">Pantoate--beta-alanine ligase</fullName>
        <ecNumber evidence="3">6.3.2.1</ecNumber>
    </recommendedName>
    <alternativeName>
        <fullName evidence="10">Pantoate-activating enzyme</fullName>
    </alternativeName>
    <alternativeName>
        <fullName evidence="9">Pantothenate synthetase</fullName>
    </alternativeName>
</protein>
<dbReference type="InterPro" id="IPR014729">
    <property type="entry name" value="Rossmann-like_a/b/a_fold"/>
</dbReference>
<dbReference type="GO" id="GO:0015940">
    <property type="term" value="P:pantothenate biosynthetic process"/>
    <property type="evidence" value="ECO:0007669"/>
    <property type="project" value="UniProtKB-UniPathway"/>
</dbReference>
<keyword evidence="7" id="KW-0547">Nucleotide-binding</keyword>
<dbReference type="NCBIfam" id="TIGR00125">
    <property type="entry name" value="cyt_tran_rel"/>
    <property type="match status" value="1"/>
</dbReference>
<reference evidence="13" key="2">
    <citation type="journal article" date="2017" name="J. Anim. Genet.">
        <title>Multiple reference genome sequences of hot pepper reveal the massive evolution of plant disease resistance genes by retroduplication.</title>
        <authorList>
            <person name="Kim S."/>
            <person name="Park J."/>
            <person name="Yeom S.-I."/>
            <person name="Kim Y.-M."/>
            <person name="Seo E."/>
            <person name="Kim K.-T."/>
            <person name="Kim M.-S."/>
            <person name="Lee J.M."/>
            <person name="Cheong K."/>
            <person name="Shin H.-S."/>
            <person name="Kim S.-B."/>
            <person name="Han K."/>
            <person name="Lee J."/>
            <person name="Park M."/>
            <person name="Lee H.-A."/>
            <person name="Lee H.-Y."/>
            <person name="Lee Y."/>
            <person name="Oh S."/>
            <person name="Lee J.H."/>
            <person name="Choi E."/>
            <person name="Choi E."/>
            <person name="Lee S.E."/>
            <person name="Jeon J."/>
            <person name="Kim H."/>
            <person name="Choi G."/>
            <person name="Song H."/>
            <person name="Lee J."/>
            <person name="Lee S.-C."/>
            <person name="Kwon J.-K."/>
            <person name="Lee H.-Y."/>
            <person name="Koo N."/>
            <person name="Hong Y."/>
            <person name="Kim R.W."/>
            <person name="Kang W.-H."/>
            <person name="Huh J.H."/>
            <person name="Kang B.-C."/>
            <person name="Yang T.-J."/>
            <person name="Lee Y.-H."/>
            <person name="Bennetzen J.L."/>
            <person name="Choi D."/>
        </authorList>
    </citation>
    <scope>NUCLEOTIDE SEQUENCE [LARGE SCALE GENOMIC DNA]</scope>
    <source>
        <strain evidence="13">cv. PBC81</strain>
    </source>
</reference>
<comment type="similarity">
    <text evidence="2">Belongs to the pantothenate synthetase family.</text>
</comment>
<evidence type="ECO:0000256" key="5">
    <source>
        <dbReference type="ARBA" id="ARBA00022598"/>
    </source>
</evidence>
<dbReference type="SUPFAM" id="SSF52374">
    <property type="entry name" value="Nucleotidylyl transferase"/>
    <property type="match status" value="2"/>
</dbReference>
<dbReference type="STRING" id="33114.A0A2G2VZF5"/>
<dbReference type="Gene3D" id="3.30.1300.10">
    <property type="entry name" value="Pantoate-beta-alanine ligase, C-terminal domain"/>
    <property type="match status" value="1"/>
</dbReference>
<dbReference type="EMBL" id="MLFT02000009">
    <property type="protein sequence ID" value="PHT38323.1"/>
    <property type="molecule type" value="Genomic_DNA"/>
</dbReference>
<keyword evidence="8" id="KW-0067">ATP-binding</keyword>
<dbReference type="Pfam" id="PF02569">
    <property type="entry name" value="Pantoate_ligase"/>
    <property type="match status" value="2"/>
</dbReference>
<gene>
    <name evidence="12" type="ORF">CQW23_21896</name>
</gene>
<dbReference type="Proteomes" id="UP000224567">
    <property type="component" value="Unassembled WGS sequence"/>
</dbReference>
<evidence type="ECO:0000313" key="12">
    <source>
        <dbReference type="EMBL" id="PHT38323.1"/>
    </source>
</evidence>
<dbReference type="GO" id="GO:0004592">
    <property type="term" value="F:pantoate-beta-alanine ligase activity"/>
    <property type="evidence" value="ECO:0007669"/>
    <property type="project" value="UniProtKB-EC"/>
</dbReference>
<dbReference type="EC" id="6.3.2.1" evidence="3"/>
<dbReference type="GO" id="GO:0005829">
    <property type="term" value="C:cytosol"/>
    <property type="evidence" value="ECO:0007669"/>
    <property type="project" value="TreeGrafter"/>
</dbReference>
<keyword evidence="6" id="KW-0566">Pantothenate biosynthesis</keyword>
<proteinExistence type="inferred from homology"/>
<evidence type="ECO:0000256" key="11">
    <source>
        <dbReference type="ARBA" id="ARBA00048258"/>
    </source>
</evidence>
<dbReference type="InterPro" id="IPR003721">
    <property type="entry name" value="Pantoate_ligase"/>
</dbReference>
<evidence type="ECO:0000313" key="13">
    <source>
        <dbReference type="Proteomes" id="UP000224567"/>
    </source>
</evidence>
<evidence type="ECO:0000256" key="10">
    <source>
        <dbReference type="ARBA" id="ARBA00032806"/>
    </source>
</evidence>
<comment type="pathway">
    <text evidence="1">Cofactor biosynthesis; (R)-pantothenate biosynthesis; (R)-pantothenate from (R)-pantoate and beta-alanine: step 1/1.</text>
</comment>
<evidence type="ECO:0000256" key="1">
    <source>
        <dbReference type="ARBA" id="ARBA00004990"/>
    </source>
</evidence>
<reference evidence="12 13" key="1">
    <citation type="journal article" date="2017" name="Genome Biol.">
        <title>New reference genome sequences of hot pepper reveal the massive evolution of plant disease-resistance genes by retroduplication.</title>
        <authorList>
            <person name="Kim S."/>
            <person name="Park J."/>
            <person name="Yeom S.I."/>
            <person name="Kim Y.M."/>
            <person name="Seo E."/>
            <person name="Kim K.T."/>
            <person name="Kim M.S."/>
            <person name="Lee J.M."/>
            <person name="Cheong K."/>
            <person name="Shin H.S."/>
            <person name="Kim S.B."/>
            <person name="Han K."/>
            <person name="Lee J."/>
            <person name="Park M."/>
            <person name="Lee H.A."/>
            <person name="Lee H.Y."/>
            <person name="Lee Y."/>
            <person name="Oh S."/>
            <person name="Lee J.H."/>
            <person name="Choi E."/>
            <person name="Choi E."/>
            <person name="Lee S.E."/>
            <person name="Jeon J."/>
            <person name="Kim H."/>
            <person name="Choi G."/>
            <person name="Song H."/>
            <person name="Lee J."/>
            <person name="Lee S.C."/>
            <person name="Kwon J.K."/>
            <person name="Lee H.Y."/>
            <person name="Koo N."/>
            <person name="Hong Y."/>
            <person name="Kim R.W."/>
            <person name="Kang W.H."/>
            <person name="Huh J.H."/>
            <person name="Kang B.C."/>
            <person name="Yang T.J."/>
            <person name="Lee Y.H."/>
            <person name="Bennetzen J.L."/>
            <person name="Choi D."/>
        </authorList>
    </citation>
    <scope>NUCLEOTIDE SEQUENCE [LARGE SCALE GENOMIC DNA]</scope>
    <source>
        <strain evidence="13">cv. PBC81</strain>
    </source>
</reference>
<evidence type="ECO:0000256" key="4">
    <source>
        <dbReference type="ARBA" id="ARBA00015647"/>
    </source>
</evidence>
<dbReference type="GO" id="GO:0005524">
    <property type="term" value="F:ATP binding"/>
    <property type="evidence" value="ECO:0007669"/>
    <property type="project" value="UniProtKB-KW"/>
</dbReference>
<evidence type="ECO:0000256" key="3">
    <source>
        <dbReference type="ARBA" id="ARBA00012219"/>
    </source>
</evidence>
<dbReference type="FunFam" id="3.30.1300.10:FF:000001">
    <property type="entry name" value="Pantothenate synthetase"/>
    <property type="match status" value="1"/>
</dbReference>